<organism evidence="3 4">
    <name type="scientific">Pinctada imbricata</name>
    <name type="common">Atlantic pearl-oyster</name>
    <name type="synonym">Pinctada martensii</name>
    <dbReference type="NCBI Taxonomy" id="66713"/>
    <lineage>
        <taxon>Eukaryota</taxon>
        <taxon>Metazoa</taxon>
        <taxon>Spiralia</taxon>
        <taxon>Lophotrochozoa</taxon>
        <taxon>Mollusca</taxon>
        <taxon>Bivalvia</taxon>
        <taxon>Autobranchia</taxon>
        <taxon>Pteriomorphia</taxon>
        <taxon>Pterioida</taxon>
        <taxon>Pterioidea</taxon>
        <taxon>Pteriidae</taxon>
        <taxon>Pinctada</taxon>
    </lineage>
</organism>
<feature type="domain" description="G-patch" evidence="2">
    <location>
        <begin position="380"/>
        <end position="426"/>
    </location>
</feature>
<gene>
    <name evidence="3" type="ORF">FSP39_003452</name>
</gene>
<feature type="compositionally biased region" description="Polar residues" evidence="1">
    <location>
        <begin position="16"/>
        <end position="26"/>
    </location>
</feature>
<dbReference type="PANTHER" id="PTHR14195">
    <property type="entry name" value="G PATCH DOMAIN CONTAINING PROTEIN 2"/>
    <property type="match status" value="1"/>
</dbReference>
<evidence type="ECO:0000313" key="4">
    <source>
        <dbReference type="Proteomes" id="UP001186944"/>
    </source>
</evidence>
<dbReference type="EMBL" id="VSWD01000009">
    <property type="protein sequence ID" value="KAK3092484.1"/>
    <property type="molecule type" value="Genomic_DNA"/>
</dbReference>
<feature type="region of interest" description="Disordered" evidence="1">
    <location>
        <begin position="12"/>
        <end position="54"/>
    </location>
</feature>
<reference evidence="3" key="1">
    <citation type="submission" date="2019-08" db="EMBL/GenBank/DDBJ databases">
        <title>The improved chromosome-level genome for the pearl oyster Pinctada fucata martensii using PacBio sequencing and Hi-C.</title>
        <authorList>
            <person name="Zheng Z."/>
        </authorList>
    </citation>
    <scope>NUCLEOTIDE SEQUENCE</scope>
    <source>
        <strain evidence="3">ZZ-2019</strain>
        <tissue evidence="3">Adductor muscle</tissue>
    </source>
</reference>
<feature type="compositionally biased region" description="Basic residues" evidence="1">
    <location>
        <begin position="27"/>
        <end position="41"/>
    </location>
</feature>
<accession>A0AA89BR69</accession>
<dbReference type="InterPro" id="IPR000467">
    <property type="entry name" value="G_patch_dom"/>
</dbReference>
<dbReference type="GO" id="GO:0003676">
    <property type="term" value="F:nucleic acid binding"/>
    <property type="evidence" value="ECO:0007669"/>
    <property type="project" value="InterPro"/>
</dbReference>
<feature type="region of interest" description="Disordered" evidence="1">
    <location>
        <begin position="170"/>
        <end position="233"/>
    </location>
</feature>
<feature type="compositionally biased region" description="Low complexity" evidence="1">
    <location>
        <begin position="212"/>
        <end position="222"/>
    </location>
</feature>
<evidence type="ECO:0000313" key="3">
    <source>
        <dbReference type="EMBL" id="KAK3092484.1"/>
    </source>
</evidence>
<sequence length="435" mass="48220">MDELVQDLAHALEESAQPSTSRSHTSIVKRHHKKRKGKKRRTVIEGGNMSEASESSIDEAFRDYIESIAQMSDSDDLALSHQVARLSLPPDTTLVPSVESDSVNENFSPIRPQRRRKKYKTMAVDVDPSSEIRSDFLLPNSDVKPKYKAHRLSSGGMNMVDQYGDSLSSNMEGFFPGKRKRSSKSTSKMESSGALGKGADIPEDQMEANIQESSSSLSSSESDGLLTNDEGREADDEQSDFYYESGPASGIPGIIKWWENDSEDGEMESDKQFQQIMNGSFEHLPRSSQLAFRARVTKMIAKTGREFRFGRRKLKEKSPGYTVSRFLEDQQMWNSMQGILTPGRHGTGNGNGNNYPKRRKKTPPPPTTGFICENADPIPESNIGNKMLQSMGWTPGSGLGPDGGGIKTPIMAHRRQKRQGLGCSSHPYSRSLNDS</sequence>
<keyword evidence="4" id="KW-1185">Reference proteome</keyword>
<dbReference type="AlphaFoldDB" id="A0AA89BR69"/>
<comment type="caution">
    <text evidence="3">The sequence shown here is derived from an EMBL/GenBank/DDBJ whole genome shotgun (WGS) entry which is preliminary data.</text>
</comment>
<protein>
    <recommendedName>
        <fullName evidence="2">G-patch domain-containing protein</fullName>
    </recommendedName>
</protein>
<proteinExistence type="predicted"/>
<feature type="region of interest" description="Disordered" evidence="1">
    <location>
        <begin position="340"/>
        <end position="378"/>
    </location>
</feature>
<feature type="compositionally biased region" description="Polar residues" evidence="1">
    <location>
        <begin position="426"/>
        <end position="435"/>
    </location>
</feature>
<dbReference type="SMART" id="SM00443">
    <property type="entry name" value="G_patch"/>
    <property type="match status" value="1"/>
</dbReference>
<name>A0AA89BR69_PINIB</name>
<evidence type="ECO:0000259" key="2">
    <source>
        <dbReference type="PROSITE" id="PS50174"/>
    </source>
</evidence>
<dbReference type="Proteomes" id="UP001186944">
    <property type="component" value="Unassembled WGS sequence"/>
</dbReference>
<feature type="region of interest" description="Disordered" evidence="1">
    <location>
        <begin position="96"/>
        <end position="124"/>
    </location>
</feature>
<feature type="compositionally biased region" description="Gly residues" evidence="1">
    <location>
        <begin position="395"/>
        <end position="406"/>
    </location>
</feature>
<dbReference type="Pfam" id="PF01585">
    <property type="entry name" value="G-patch"/>
    <property type="match status" value="1"/>
</dbReference>
<feature type="region of interest" description="Disordered" evidence="1">
    <location>
        <begin position="392"/>
        <end position="435"/>
    </location>
</feature>
<dbReference type="InterPro" id="IPR051189">
    <property type="entry name" value="Splicing_assoc_domain"/>
</dbReference>
<dbReference type="PROSITE" id="PS50174">
    <property type="entry name" value="G_PATCH"/>
    <property type="match status" value="1"/>
</dbReference>
<evidence type="ECO:0000256" key="1">
    <source>
        <dbReference type="SAM" id="MobiDB-lite"/>
    </source>
</evidence>